<dbReference type="InterPro" id="IPR001763">
    <property type="entry name" value="Rhodanese-like_dom"/>
</dbReference>
<dbReference type="EMBL" id="LOPU01000003">
    <property type="protein sequence ID" value="KTG11590.1"/>
    <property type="molecule type" value="Genomic_DNA"/>
</dbReference>
<dbReference type="OrthoDB" id="9180at2157"/>
<protein>
    <submittedName>
        <fullName evidence="4">MBL fold metallo-hydrolase</fullName>
    </submittedName>
</protein>
<dbReference type="CDD" id="cd07724">
    <property type="entry name" value="POD-like_MBL-fold"/>
    <property type="match status" value="1"/>
</dbReference>
<dbReference type="InterPro" id="IPR036866">
    <property type="entry name" value="RibonucZ/Hydroxyglut_hydro"/>
</dbReference>
<organism evidence="4 5">
    <name type="scientific">Haloprofundus marisrubri</name>
    <dbReference type="NCBI Taxonomy" id="1514971"/>
    <lineage>
        <taxon>Archaea</taxon>
        <taxon>Methanobacteriati</taxon>
        <taxon>Methanobacteriota</taxon>
        <taxon>Stenosarchaea group</taxon>
        <taxon>Halobacteria</taxon>
        <taxon>Halobacteriales</taxon>
        <taxon>Haloferacaceae</taxon>
        <taxon>Haloprofundus</taxon>
    </lineage>
</organism>
<dbReference type="STRING" id="1514971.AUR64_03265"/>
<dbReference type="InterPro" id="IPR051682">
    <property type="entry name" value="Mito_Persulfide_Diox"/>
</dbReference>
<accession>A0A0W1REK6</accession>
<comment type="caution">
    <text evidence="4">The sequence shown here is derived from an EMBL/GenBank/DDBJ whole genome shotgun (WGS) entry which is preliminary data.</text>
</comment>
<dbReference type="PANTHER" id="PTHR43084:SF1">
    <property type="entry name" value="PERSULFIDE DIOXYGENASE ETHE1, MITOCHONDRIAL"/>
    <property type="match status" value="1"/>
</dbReference>
<dbReference type="InterPro" id="IPR001279">
    <property type="entry name" value="Metallo-B-lactamas"/>
</dbReference>
<feature type="compositionally biased region" description="Acidic residues" evidence="2">
    <location>
        <begin position="1"/>
        <end position="12"/>
    </location>
</feature>
<evidence type="ECO:0000256" key="1">
    <source>
        <dbReference type="ARBA" id="ARBA00022723"/>
    </source>
</evidence>
<dbReference type="GO" id="GO:0006749">
    <property type="term" value="P:glutathione metabolic process"/>
    <property type="evidence" value="ECO:0007669"/>
    <property type="project" value="InterPro"/>
</dbReference>
<dbReference type="Proteomes" id="UP000054387">
    <property type="component" value="Unassembled WGS sequence"/>
</dbReference>
<dbReference type="Gene3D" id="3.40.250.10">
    <property type="entry name" value="Rhodanese-like domain"/>
    <property type="match status" value="1"/>
</dbReference>
<evidence type="ECO:0000259" key="3">
    <source>
        <dbReference type="PROSITE" id="PS50206"/>
    </source>
</evidence>
<dbReference type="Pfam" id="PF00753">
    <property type="entry name" value="Lactamase_B"/>
    <property type="match status" value="1"/>
</dbReference>
<feature type="region of interest" description="Disordered" evidence="2">
    <location>
        <begin position="1"/>
        <end position="23"/>
    </location>
</feature>
<evidence type="ECO:0000313" key="5">
    <source>
        <dbReference type="Proteomes" id="UP000054387"/>
    </source>
</evidence>
<keyword evidence="4" id="KW-0378">Hydrolase</keyword>
<dbReference type="SUPFAM" id="SSF56281">
    <property type="entry name" value="Metallo-hydrolase/oxidoreductase"/>
    <property type="match status" value="1"/>
</dbReference>
<keyword evidence="5" id="KW-1185">Reference proteome</keyword>
<dbReference type="InterPro" id="IPR036873">
    <property type="entry name" value="Rhodanese-like_dom_sf"/>
</dbReference>
<dbReference type="SMART" id="SM00450">
    <property type="entry name" value="RHOD"/>
    <property type="match status" value="1"/>
</dbReference>
<dbReference type="Pfam" id="PF00581">
    <property type="entry name" value="Rhodanese"/>
    <property type="match status" value="1"/>
</dbReference>
<dbReference type="GO" id="GO:0070813">
    <property type="term" value="P:hydrogen sulfide metabolic process"/>
    <property type="evidence" value="ECO:0007669"/>
    <property type="project" value="TreeGrafter"/>
</dbReference>
<reference evidence="4 5" key="1">
    <citation type="submission" date="2015-12" db="EMBL/GenBank/DDBJ databases">
        <title>Haloprofundus marisrubri gen. nov., sp. nov., an extremely halophilic archaeon isolated from the Discovery deep brine-seawater interface in the Red Sea.</title>
        <authorList>
            <person name="Zhang G."/>
            <person name="Stingl U."/>
            <person name="Rashid M."/>
        </authorList>
    </citation>
    <scope>NUCLEOTIDE SEQUENCE [LARGE SCALE GENOMIC DNA]</scope>
    <source>
        <strain evidence="4 5">SB9</strain>
    </source>
</reference>
<keyword evidence="1" id="KW-0479">Metal-binding</keyword>
<feature type="domain" description="Rhodanese" evidence="3">
    <location>
        <begin position="26"/>
        <end position="122"/>
    </location>
</feature>
<dbReference type="PANTHER" id="PTHR43084">
    <property type="entry name" value="PERSULFIDE DIOXYGENASE ETHE1"/>
    <property type="match status" value="1"/>
</dbReference>
<dbReference type="AlphaFoldDB" id="A0A0W1REK6"/>
<name>A0A0W1REK6_9EURY</name>
<dbReference type="RefSeq" id="WP_058580018.1">
    <property type="nucleotide sequence ID" value="NZ_LOPU01000003.1"/>
</dbReference>
<evidence type="ECO:0000256" key="2">
    <source>
        <dbReference type="SAM" id="MobiDB-lite"/>
    </source>
</evidence>
<dbReference type="GO" id="GO:0046872">
    <property type="term" value="F:metal ion binding"/>
    <property type="evidence" value="ECO:0007669"/>
    <property type="project" value="UniProtKB-KW"/>
</dbReference>
<sequence>MNDAFPDSDTEVESVTPETLKQRIDDGEPVKLLDVRAESEFEEWSIDGESVDVVNIPYFELLDGIGEEQLERIPEGDPTVVVCAKGGSSEYVAGLLADEGLDAANLERGMKGWARVYEYRELDADTDATVAQYQRPSSGCMAYMVVSDGEAAVVDPLRAFVDEYVQDARALGADIVYAVDTHVHADHVSGVRELAVETGAEIVLPEPAVARGVEYDIDYRTVEDGDTLSVGDIDVDVLHTPGHTSGMTSYLVDDAVLLTGDGLFTESVARPDLEGGTETAAGVDLEGGTETAAGVDLEGGTGTAAGVDLEGADDEEARTAAEELYETLQSKILSLPDDVLVAPAHFSDAATPRDDGTYAARLGDLGSRMDALSMDRDSFVEFILSDMPPRPANYEEIIGTNLGRLVTDDEEAFELELGPNNCAASSDAMTSD</sequence>
<proteinExistence type="predicted"/>
<dbReference type="Gene3D" id="3.60.15.10">
    <property type="entry name" value="Ribonuclease Z/Hydroxyacylglutathione hydrolase-like"/>
    <property type="match status" value="2"/>
</dbReference>
<dbReference type="PROSITE" id="PS50206">
    <property type="entry name" value="RHODANESE_3"/>
    <property type="match status" value="1"/>
</dbReference>
<dbReference type="SUPFAM" id="SSF52821">
    <property type="entry name" value="Rhodanese/Cell cycle control phosphatase"/>
    <property type="match status" value="1"/>
</dbReference>
<evidence type="ECO:0000313" key="4">
    <source>
        <dbReference type="EMBL" id="KTG11590.1"/>
    </source>
</evidence>
<gene>
    <name evidence="4" type="ORF">AUR64_03265</name>
</gene>
<dbReference type="InterPro" id="IPR044528">
    <property type="entry name" value="POD-like_MBL-fold"/>
</dbReference>
<dbReference type="GO" id="GO:0016787">
    <property type="term" value="F:hydrolase activity"/>
    <property type="evidence" value="ECO:0007669"/>
    <property type="project" value="UniProtKB-KW"/>
</dbReference>
<dbReference type="GO" id="GO:0050313">
    <property type="term" value="F:sulfur dioxygenase activity"/>
    <property type="evidence" value="ECO:0007669"/>
    <property type="project" value="InterPro"/>
</dbReference>
<dbReference type="SMART" id="SM00849">
    <property type="entry name" value="Lactamase_B"/>
    <property type="match status" value="1"/>
</dbReference>